<dbReference type="InterPro" id="IPR014752">
    <property type="entry name" value="Arrestin-like_C"/>
</dbReference>
<dbReference type="PANTHER" id="PTHR11188:SF76">
    <property type="entry name" value="PROTEIN LDB19"/>
    <property type="match status" value="1"/>
</dbReference>
<accession>A0ABR3GUK8</accession>
<reference evidence="2 3" key="1">
    <citation type="submission" date="2024-02" db="EMBL/GenBank/DDBJ databases">
        <title>Discinaceae phylogenomics.</title>
        <authorList>
            <person name="Dirks A.C."/>
            <person name="James T.Y."/>
        </authorList>
    </citation>
    <scope>NUCLEOTIDE SEQUENCE [LARGE SCALE GENOMIC DNA]</scope>
    <source>
        <strain evidence="2 3">ACD0624</strain>
    </source>
</reference>
<dbReference type="Gene3D" id="2.60.40.640">
    <property type="match status" value="1"/>
</dbReference>
<dbReference type="SUPFAM" id="SSF81296">
    <property type="entry name" value="E set domains"/>
    <property type="match status" value="1"/>
</dbReference>
<dbReference type="InterPro" id="IPR014756">
    <property type="entry name" value="Ig_E-set"/>
</dbReference>
<gene>
    <name evidence="2" type="primary">LDB19</name>
    <name evidence="2" type="ORF">Q9L58_001429</name>
</gene>
<dbReference type="Proteomes" id="UP001447188">
    <property type="component" value="Unassembled WGS sequence"/>
</dbReference>
<organism evidence="2 3">
    <name type="scientific">Discina gigas</name>
    <dbReference type="NCBI Taxonomy" id="1032678"/>
    <lineage>
        <taxon>Eukaryota</taxon>
        <taxon>Fungi</taxon>
        <taxon>Dikarya</taxon>
        <taxon>Ascomycota</taxon>
        <taxon>Pezizomycotina</taxon>
        <taxon>Pezizomycetes</taxon>
        <taxon>Pezizales</taxon>
        <taxon>Discinaceae</taxon>
        <taxon>Discina</taxon>
    </lineage>
</organism>
<keyword evidence="3" id="KW-1185">Reference proteome</keyword>
<dbReference type="InterPro" id="IPR050357">
    <property type="entry name" value="Arrestin_domain-protein"/>
</dbReference>
<evidence type="ECO:0000313" key="3">
    <source>
        <dbReference type="Proteomes" id="UP001447188"/>
    </source>
</evidence>
<evidence type="ECO:0000313" key="2">
    <source>
        <dbReference type="EMBL" id="KAL0639599.1"/>
    </source>
</evidence>
<proteinExistence type="predicted"/>
<feature type="domain" description="LDB19 N-terminal" evidence="1">
    <location>
        <begin position="98"/>
        <end position="270"/>
    </location>
</feature>
<dbReference type="InterPro" id="IPR024391">
    <property type="entry name" value="LDB19_N"/>
</dbReference>
<dbReference type="Pfam" id="PF13002">
    <property type="entry name" value="LDB19"/>
    <property type="match status" value="1"/>
</dbReference>
<protein>
    <submittedName>
        <fullName evidence="2">Endocytosis regulator</fullName>
    </submittedName>
</protein>
<sequence length="417" mass="46136">MIYLPNIESLSSKQTAPRRLFSGRYSSDGGRPMLDFRSSKPSPKLKNCIRNPFEITVTIESPPLVCYGTPKESTGALLSGLIHLDVRETEQKFENFALALNAEVFTHKPVTAHCKDCTTNSSELHKWNLIAEPVVLKKGVHTYPFSYLLPGHLPASNNNALSKISYNLSALAMSIKGDEVKFKHHITLRRAILPGHDRHSIRIFPPTNLCASVKLPPVIHPGGDFPLEIRLDGVVPKRKQNRWRLRKISWRIDESTSVVSPACRHHSNKLGGDGKGMLHENVRTVGSGEIKSGWKSDFESPGGKIEMEFIAGIPAHAEAACDIDSPCGITVFHDLIVELIVAEEHCPTTQTRLITPTGAARVLRMKFRLVCTDRSGLGISWDEEAPPTYEDVPAAPPTYFTIETGSIAEWLPPVYGE</sequence>
<evidence type="ECO:0000259" key="1">
    <source>
        <dbReference type="Pfam" id="PF13002"/>
    </source>
</evidence>
<comment type="caution">
    <text evidence="2">The sequence shown here is derived from an EMBL/GenBank/DDBJ whole genome shotgun (WGS) entry which is preliminary data.</text>
</comment>
<dbReference type="PANTHER" id="PTHR11188">
    <property type="entry name" value="ARRESTIN DOMAIN CONTAINING PROTEIN"/>
    <property type="match status" value="1"/>
</dbReference>
<dbReference type="EMBL" id="JBBBZM010000010">
    <property type="protein sequence ID" value="KAL0639599.1"/>
    <property type="molecule type" value="Genomic_DNA"/>
</dbReference>
<name>A0ABR3GUK8_9PEZI</name>